<sequence length="356" mass="39820">MQLYRPMLKSALSITWRYKYLWFFGLFAALLGNGGAFNYGIKNFSKVESQAVWLTNLQESLKSWKFGLGKIDWQAVFINFDLWGAVLLLLVIVMGLFLLWLSVASQGALVYGIKAAKTQLFNEALRQGSKKFWPLLLVNIVLAVSIFVLMAILNLPFVILYLSTGGSVLWQTMIVILSFIVWVPVTIIFYLIAQYAVIYIVNYDQHIAQALKDAWLLFFKNWIVSLETGFLLLLINIITSILLVAAVIVLALLFIILGLLASALASSGFLWFVIILGILTFIALLFLYGAAWNVFQISVWIQLFERINRGVVYSKVLRWAVGLTGGKSAQGAAPARLDSAKQAGWQGSLSGEKEKK</sequence>
<comment type="caution">
    <text evidence="3">The sequence shown here is derived from an EMBL/GenBank/DDBJ whole genome shotgun (WGS) entry which is preliminary data.</text>
</comment>
<feature type="transmembrane region" description="Helical" evidence="2">
    <location>
        <begin position="132"/>
        <end position="162"/>
    </location>
</feature>
<feature type="transmembrane region" description="Helical" evidence="2">
    <location>
        <begin position="20"/>
        <end position="41"/>
    </location>
</feature>
<evidence type="ECO:0000256" key="1">
    <source>
        <dbReference type="SAM" id="MobiDB-lite"/>
    </source>
</evidence>
<feature type="transmembrane region" description="Helical" evidence="2">
    <location>
        <begin position="214"/>
        <end position="235"/>
    </location>
</feature>
<keyword evidence="2" id="KW-0812">Transmembrane</keyword>
<feature type="transmembrane region" description="Helical" evidence="2">
    <location>
        <begin position="168"/>
        <end position="193"/>
    </location>
</feature>
<organism evidence="3 4">
    <name type="scientific">Candidatus Kuenenbacteria bacterium RIFCSPHIGHO2_02_FULL_39_13</name>
    <dbReference type="NCBI Taxonomy" id="1798561"/>
    <lineage>
        <taxon>Bacteria</taxon>
        <taxon>Candidatus Kueneniibacteriota</taxon>
    </lineage>
</organism>
<keyword evidence="2" id="KW-1133">Transmembrane helix</keyword>
<accession>A0A1F6FL26</accession>
<feature type="transmembrane region" description="Helical" evidence="2">
    <location>
        <begin position="241"/>
        <end position="262"/>
    </location>
</feature>
<gene>
    <name evidence="3" type="ORF">A3B87_01940</name>
</gene>
<proteinExistence type="predicted"/>
<feature type="region of interest" description="Disordered" evidence="1">
    <location>
        <begin position="327"/>
        <end position="356"/>
    </location>
</feature>
<dbReference type="AlphaFoldDB" id="A0A1F6FL26"/>
<evidence type="ECO:0000313" key="3">
    <source>
        <dbReference type="EMBL" id="OGG86569.1"/>
    </source>
</evidence>
<dbReference type="STRING" id="1798561.A3B87_01940"/>
<protein>
    <recommendedName>
        <fullName evidence="5">Glycerophosphoryl diester phosphodiesterase membrane domain-containing protein</fullName>
    </recommendedName>
</protein>
<evidence type="ECO:0008006" key="5">
    <source>
        <dbReference type="Google" id="ProtNLM"/>
    </source>
</evidence>
<keyword evidence="2" id="KW-0472">Membrane</keyword>
<evidence type="ECO:0000256" key="2">
    <source>
        <dbReference type="SAM" id="Phobius"/>
    </source>
</evidence>
<name>A0A1F6FL26_9BACT</name>
<dbReference type="EMBL" id="MFMW01000032">
    <property type="protein sequence ID" value="OGG86569.1"/>
    <property type="molecule type" value="Genomic_DNA"/>
</dbReference>
<feature type="transmembrane region" description="Helical" evidence="2">
    <location>
        <begin position="82"/>
        <end position="111"/>
    </location>
</feature>
<feature type="transmembrane region" description="Helical" evidence="2">
    <location>
        <begin position="269"/>
        <end position="292"/>
    </location>
</feature>
<dbReference type="Proteomes" id="UP000179136">
    <property type="component" value="Unassembled WGS sequence"/>
</dbReference>
<reference evidence="3 4" key="1">
    <citation type="journal article" date="2016" name="Nat. Commun.">
        <title>Thousands of microbial genomes shed light on interconnected biogeochemical processes in an aquifer system.</title>
        <authorList>
            <person name="Anantharaman K."/>
            <person name="Brown C.T."/>
            <person name="Hug L.A."/>
            <person name="Sharon I."/>
            <person name="Castelle C.J."/>
            <person name="Probst A.J."/>
            <person name="Thomas B.C."/>
            <person name="Singh A."/>
            <person name="Wilkins M.J."/>
            <person name="Karaoz U."/>
            <person name="Brodie E.L."/>
            <person name="Williams K.H."/>
            <person name="Hubbard S.S."/>
            <person name="Banfield J.F."/>
        </authorList>
    </citation>
    <scope>NUCLEOTIDE SEQUENCE [LARGE SCALE GENOMIC DNA]</scope>
</reference>
<evidence type="ECO:0000313" key="4">
    <source>
        <dbReference type="Proteomes" id="UP000179136"/>
    </source>
</evidence>